<protein>
    <submittedName>
        <fullName evidence="2">Uncharacterized protein</fullName>
    </submittedName>
</protein>
<keyword evidence="1" id="KW-0812">Transmembrane</keyword>
<proteinExistence type="predicted"/>
<feature type="transmembrane region" description="Helical" evidence="1">
    <location>
        <begin position="37"/>
        <end position="58"/>
    </location>
</feature>
<dbReference type="EMBL" id="AEUX02000008">
    <property type="protein sequence ID" value="EHI68627.1"/>
    <property type="molecule type" value="Genomic_DNA"/>
</dbReference>
<evidence type="ECO:0000256" key="1">
    <source>
        <dbReference type="SAM" id="Phobius"/>
    </source>
</evidence>
<dbReference type="eggNOG" id="COG0038">
    <property type="taxonomic scope" value="Bacteria"/>
</dbReference>
<gene>
    <name evidence="2" type="ORF">STRIC_0492</name>
</gene>
<keyword evidence="1" id="KW-0472">Membrane</keyword>
<name>G5K605_9STRE</name>
<comment type="caution">
    <text evidence="2">The sequence shown here is derived from an EMBL/GenBank/DDBJ whole genome shotgun (WGS) entry which is preliminary data.</text>
</comment>
<feature type="transmembrane region" description="Helical" evidence="1">
    <location>
        <begin position="6"/>
        <end position="25"/>
    </location>
</feature>
<dbReference type="AlphaFoldDB" id="G5K605"/>
<dbReference type="STRING" id="764299.STRIC_0492"/>
<evidence type="ECO:0000313" key="3">
    <source>
        <dbReference type="Proteomes" id="UP000003330"/>
    </source>
</evidence>
<dbReference type="Proteomes" id="UP000003330">
    <property type="component" value="Unassembled WGS sequence"/>
</dbReference>
<evidence type="ECO:0000313" key="2">
    <source>
        <dbReference type="EMBL" id="EHI68627.1"/>
    </source>
</evidence>
<keyword evidence="3" id="KW-1185">Reference proteome</keyword>
<keyword evidence="1" id="KW-1133">Transmembrane helix</keyword>
<accession>G5K605</accession>
<reference evidence="2 3" key="1">
    <citation type="journal article" date="2014" name="Int. J. Syst. Evol. Microbiol.">
        <title>Phylogenomics and the dynamic genome evolution of the genus Streptococcus.</title>
        <authorList>
            <consortium name="The Broad Institute Genome Sequencing Platform"/>
            <person name="Richards V.P."/>
            <person name="Palmer S.R."/>
            <person name="Pavinski Bitar P.D."/>
            <person name="Qin X."/>
            <person name="Weinstock G.M."/>
            <person name="Highlander S.K."/>
            <person name="Town C.D."/>
            <person name="Burne R.A."/>
            <person name="Stanhope M.J."/>
        </authorList>
    </citation>
    <scope>NUCLEOTIDE SEQUENCE [LARGE SCALE GENOMIC DNA]</scope>
    <source>
        <strain evidence="2 3">707-05</strain>
    </source>
</reference>
<sequence>MVFQSMHAATICSFVAVEMVAFLSGDHHIQYLMPQQNWSISSLLWAILAGALITLIAIN</sequence>
<organism evidence="2 3">
    <name type="scientific">Streptococcus ictaluri 707-05</name>
    <dbReference type="NCBI Taxonomy" id="764299"/>
    <lineage>
        <taxon>Bacteria</taxon>
        <taxon>Bacillati</taxon>
        <taxon>Bacillota</taxon>
        <taxon>Bacilli</taxon>
        <taxon>Lactobacillales</taxon>
        <taxon>Streptococcaceae</taxon>
        <taxon>Streptococcus</taxon>
    </lineage>
</organism>